<keyword evidence="4" id="KW-1185">Reference proteome</keyword>
<dbReference type="Proteomes" id="UP001497623">
    <property type="component" value="Unassembled WGS sequence"/>
</dbReference>
<comment type="caution">
    <text evidence="3">The sequence shown here is derived from an EMBL/GenBank/DDBJ whole genome shotgun (WGS) entry which is preliminary data.</text>
</comment>
<dbReference type="EMBL" id="CAXKWB010012642">
    <property type="protein sequence ID" value="CAL4105064.1"/>
    <property type="molecule type" value="Genomic_DNA"/>
</dbReference>
<evidence type="ECO:0000259" key="2">
    <source>
        <dbReference type="Pfam" id="PF25273"/>
    </source>
</evidence>
<evidence type="ECO:0000313" key="4">
    <source>
        <dbReference type="Proteomes" id="UP001497623"/>
    </source>
</evidence>
<name>A0AAV2QWX3_MEGNR</name>
<dbReference type="AlphaFoldDB" id="A0AAV2QWX3"/>
<evidence type="ECO:0000256" key="1">
    <source>
        <dbReference type="SAM" id="MobiDB-lite"/>
    </source>
</evidence>
<evidence type="ECO:0000313" key="3">
    <source>
        <dbReference type="EMBL" id="CAL4105064.1"/>
    </source>
</evidence>
<accession>A0AAV2QWX3</accession>
<dbReference type="Pfam" id="PF25273">
    <property type="entry name" value="DUF7869"/>
    <property type="match status" value="1"/>
</dbReference>
<dbReference type="InterPro" id="IPR057191">
    <property type="entry name" value="DUF7869"/>
</dbReference>
<dbReference type="PANTHER" id="PTHR34415">
    <property type="entry name" value="INTEGRASE CATALYTIC DOMAIN-CONTAINING PROTEIN"/>
    <property type="match status" value="1"/>
</dbReference>
<feature type="region of interest" description="Disordered" evidence="1">
    <location>
        <begin position="167"/>
        <end position="193"/>
    </location>
</feature>
<sequence length="222" mass="25257">MIALKGPNEINSCLLKWLELNKSDGFNNLIIFADNCVAQNKNIYVVLNCLRLLHLGDLDSIKIECMVAGHSYMPCDRTFGSIEQKIRKQTIINTPDEYATIIQTATRGGVTVIRMTQEDFFDIKLLKTKVTMRKPKKFLFTKGRTFTLSKTKPWSYHIKNNSGSSEYVSLEKGKKGPPLRAKDKPKSPTPLLTSAPLMRAYTNELKLDESKIEHLQQLSNYL</sequence>
<organism evidence="3 4">
    <name type="scientific">Meganyctiphanes norvegica</name>
    <name type="common">Northern krill</name>
    <name type="synonym">Thysanopoda norvegica</name>
    <dbReference type="NCBI Taxonomy" id="48144"/>
    <lineage>
        <taxon>Eukaryota</taxon>
        <taxon>Metazoa</taxon>
        <taxon>Ecdysozoa</taxon>
        <taxon>Arthropoda</taxon>
        <taxon>Crustacea</taxon>
        <taxon>Multicrustacea</taxon>
        <taxon>Malacostraca</taxon>
        <taxon>Eumalacostraca</taxon>
        <taxon>Eucarida</taxon>
        <taxon>Euphausiacea</taxon>
        <taxon>Euphausiidae</taxon>
        <taxon>Meganyctiphanes</taxon>
    </lineage>
</organism>
<proteinExistence type="predicted"/>
<protein>
    <recommendedName>
        <fullName evidence="2">DUF7869 domain-containing protein</fullName>
    </recommendedName>
</protein>
<dbReference type="PANTHER" id="PTHR34415:SF1">
    <property type="entry name" value="INTEGRASE CATALYTIC DOMAIN-CONTAINING PROTEIN"/>
    <property type="match status" value="1"/>
</dbReference>
<gene>
    <name evidence="3" type="ORF">MNOR_LOCUS17977</name>
</gene>
<feature type="compositionally biased region" description="Basic and acidic residues" evidence="1">
    <location>
        <begin position="169"/>
        <end position="186"/>
    </location>
</feature>
<feature type="domain" description="DUF7869" evidence="2">
    <location>
        <begin position="8"/>
        <end position="155"/>
    </location>
</feature>
<reference evidence="3 4" key="1">
    <citation type="submission" date="2024-05" db="EMBL/GenBank/DDBJ databases">
        <authorList>
            <person name="Wallberg A."/>
        </authorList>
    </citation>
    <scope>NUCLEOTIDE SEQUENCE [LARGE SCALE GENOMIC DNA]</scope>
</reference>